<name>A0ABY3RRK4_9MICO</name>
<keyword evidence="1" id="KW-1133">Transmembrane helix</keyword>
<reference evidence="3 4" key="1">
    <citation type="submission" date="2023-01" db="EMBL/GenBank/DDBJ databases">
        <title>Characterization of estradiol degrading bacteria Microbacterium sp. MZT7 and reveal degrading genes through genome analysis.</title>
        <authorList>
            <person name="Hao P."/>
            <person name="Gao Y."/>
        </authorList>
    </citation>
    <scope>NUCLEOTIDE SEQUENCE [LARGE SCALE GENOMIC DNA]</scope>
    <source>
        <strain evidence="3 4">MZT7</strain>
    </source>
</reference>
<keyword evidence="1" id="KW-0812">Transmembrane</keyword>
<evidence type="ECO:0000256" key="1">
    <source>
        <dbReference type="SAM" id="Phobius"/>
    </source>
</evidence>
<dbReference type="RefSeq" id="WP_231819412.1">
    <property type="nucleotide sequence ID" value="NZ_CP082781.1"/>
</dbReference>
<dbReference type="PROSITE" id="PS50234">
    <property type="entry name" value="VWFA"/>
    <property type="match status" value="1"/>
</dbReference>
<feature type="transmembrane region" description="Helical" evidence="1">
    <location>
        <begin position="307"/>
        <end position="324"/>
    </location>
</feature>
<dbReference type="InterPro" id="IPR002035">
    <property type="entry name" value="VWF_A"/>
</dbReference>
<protein>
    <submittedName>
        <fullName evidence="3">VWA domain-containing protein</fullName>
    </submittedName>
</protein>
<dbReference type="SMART" id="SM00327">
    <property type="entry name" value="VWA"/>
    <property type="match status" value="1"/>
</dbReference>
<dbReference type="Gene3D" id="3.40.50.410">
    <property type="entry name" value="von Willebrand factor, type A domain"/>
    <property type="match status" value="1"/>
</dbReference>
<gene>
    <name evidence="3" type="ORF">K8F61_12970</name>
</gene>
<dbReference type="Proteomes" id="UP001199642">
    <property type="component" value="Chromosome"/>
</dbReference>
<sequence length="349" mass="36108">MILQPVIPAFLVVLLVVPMLIGTGWMLWRPATAPGAATAPAASARGGSRALWALRLVLVLACGLLLLRPGIPGGEVRTLATDTDIVVLVDTTASMVAEDGEDDEPRMTQVREDVRAIAAAYPGARFALITFDAAAQLRLPLTTDTSALVSAVDVLQPEVTRQSRGSSVGIAAPLLAETLRGAAKSDPERARMVFYLGDGEQTAATAPESFSASAKDVVGGAVLGYGTAEGGPMRETTGAFSGEGDYILYQGEPALSVIDETTLRTIADELGVDYLPRAGAPALDLPPAPSTTTAYREGGTTGNVTDLSWVLALVIALLLCVELARAAMLITRMRGLAVRGGTGGGGEPR</sequence>
<feature type="transmembrane region" description="Helical" evidence="1">
    <location>
        <begin position="6"/>
        <end position="28"/>
    </location>
</feature>
<accession>A0ABY3RRK4</accession>
<feature type="domain" description="VWFA" evidence="2">
    <location>
        <begin position="84"/>
        <end position="270"/>
    </location>
</feature>
<keyword evidence="1" id="KW-0472">Membrane</keyword>
<dbReference type="CDD" id="cd00198">
    <property type="entry name" value="vWFA"/>
    <property type="match status" value="1"/>
</dbReference>
<keyword evidence="4" id="KW-1185">Reference proteome</keyword>
<organism evidence="3 4">
    <name type="scientific">Microbacterium resistens</name>
    <dbReference type="NCBI Taxonomy" id="156977"/>
    <lineage>
        <taxon>Bacteria</taxon>
        <taxon>Bacillati</taxon>
        <taxon>Actinomycetota</taxon>
        <taxon>Actinomycetes</taxon>
        <taxon>Micrococcales</taxon>
        <taxon>Microbacteriaceae</taxon>
        <taxon>Microbacterium</taxon>
    </lineage>
</organism>
<dbReference type="Pfam" id="PF13519">
    <property type="entry name" value="VWA_2"/>
    <property type="match status" value="1"/>
</dbReference>
<dbReference type="InterPro" id="IPR036465">
    <property type="entry name" value="vWFA_dom_sf"/>
</dbReference>
<proteinExistence type="predicted"/>
<evidence type="ECO:0000259" key="2">
    <source>
        <dbReference type="PROSITE" id="PS50234"/>
    </source>
</evidence>
<dbReference type="EMBL" id="CP082781">
    <property type="protein sequence ID" value="UGS25583.1"/>
    <property type="molecule type" value="Genomic_DNA"/>
</dbReference>
<dbReference type="SUPFAM" id="SSF53300">
    <property type="entry name" value="vWA-like"/>
    <property type="match status" value="1"/>
</dbReference>
<feature type="transmembrane region" description="Helical" evidence="1">
    <location>
        <begin position="49"/>
        <end position="67"/>
    </location>
</feature>
<evidence type="ECO:0000313" key="3">
    <source>
        <dbReference type="EMBL" id="UGS25583.1"/>
    </source>
</evidence>
<evidence type="ECO:0000313" key="4">
    <source>
        <dbReference type="Proteomes" id="UP001199642"/>
    </source>
</evidence>